<evidence type="ECO:0000256" key="1">
    <source>
        <dbReference type="SAM" id="Phobius"/>
    </source>
</evidence>
<dbReference type="EMBL" id="VSSQ01088677">
    <property type="protein sequence ID" value="MPN35229.1"/>
    <property type="molecule type" value="Genomic_DNA"/>
</dbReference>
<evidence type="ECO:0008006" key="3">
    <source>
        <dbReference type="Google" id="ProtNLM"/>
    </source>
</evidence>
<evidence type="ECO:0000313" key="2">
    <source>
        <dbReference type="EMBL" id="MPN35229.1"/>
    </source>
</evidence>
<name>A0A645HAS8_9ZZZZ</name>
<feature type="transmembrane region" description="Helical" evidence="1">
    <location>
        <begin position="101"/>
        <end position="124"/>
    </location>
</feature>
<keyword evidence="1" id="KW-0812">Transmembrane</keyword>
<dbReference type="AlphaFoldDB" id="A0A645HAS8"/>
<feature type="transmembrane region" description="Helical" evidence="1">
    <location>
        <begin position="65"/>
        <end position="89"/>
    </location>
</feature>
<protein>
    <recommendedName>
        <fullName evidence="3">Zinc-ribbon domain-containing protein</fullName>
    </recommendedName>
</protein>
<keyword evidence="1" id="KW-0472">Membrane</keyword>
<sequence length="129" mass="14090">MKECSFCGAKIKDETKPCPGCGYSSKPSGEIYGDAKEIDSQIIEEKPQQNTVDVENKVLPTWLKVGLVIITILLSPIVGIIAGIFLLFNKSNDYKTFGKKLIIITLVFIAVMAVIPLFRVLSILSGVTI</sequence>
<proteinExistence type="predicted"/>
<keyword evidence="1" id="KW-1133">Transmembrane helix</keyword>
<organism evidence="2">
    <name type="scientific">bioreactor metagenome</name>
    <dbReference type="NCBI Taxonomy" id="1076179"/>
    <lineage>
        <taxon>unclassified sequences</taxon>
        <taxon>metagenomes</taxon>
        <taxon>ecological metagenomes</taxon>
    </lineage>
</organism>
<gene>
    <name evidence="2" type="ORF">SDC9_182726</name>
</gene>
<reference evidence="2" key="1">
    <citation type="submission" date="2019-08" db="EMBL/GenBank/DDBJ databases">
        <authorList>
            <person name="Kucharzyk K."/>
            <person name="Murdoch R.W."/>
            <person name="Higgins S."/>
            <person name="Loffler F."/>
        </authorList>
    </citation>
    <scope>NUCLEOTIDE SEQUENCE</scope>
</reference>
<accession>A0A645HAS8</accession>
<comment type="caution">
    <text evidence="2">The sequence shown here is derived from an EMBL/GenBank/DDBJ whole genome shotgun (WGS) entry which is preliminary data.</text>
</comment>